<dbReference type="Proteomes" id="UP000324897">
    <property type="component" value="Chromosome 1"/>
</dbReference>
<sequence length="299" mass="32416">METSCFLTSKPSPTKRMATTSPAGVTKPKLHALFGNRRASSSVTCCSYNPRSSSEDGVAPAIDRDWRSYRAQLYFNEQHAKSVNSAVTAMPPPAEQVKIGDKWAHPLVEPEKGCLLIATEKLDGSHIFERTVILLLSAGVLGPVGVILNRPSLMSIKEAQSIFADDADITGAFSGRPLFFGGPLEECFFLLGPRAATGGGADVVARTGLFEEVMPGLHYGTRESVGCAAELAKRGVVGVRDFRFFDGFCGWEREQLRDEVRTGLWRVAACSPAVLGLASVVKGGLWEEVQGLVRERRVW</sequence>
<dbReference type="SUPFAM" id="SSF143456">
    <property type="entry name" value="VC0467-like"/>
    <property type="match status" value="1"/>
</dbReference>
<dbReference type="Pfam" id="PF02622">
    <property type="entry name" value="DUF179"/>
    <property type="match status" value="1"/>
</dbReference>
<dbReference type="AlphaFoldDB" id="A0A5J9V483"/>
<dbReference type="PANTHER" id="PTHR31984">
    <property type="entry name" value="TRANSPORTER, PUTATIVE (DUF179)-RELATED"/>
    <property type="match status" value="1"/>
</dbReference>
<accession>A0A5J9V483</accession>
<name>A0A5J9V483_9POAL</name>
<evidence type="ECO:0000256" key="1">
    <source>
        <dbReference type="SAM" id="MobiDB-lite"/>
    </source>
</evidence>
<proteinExistence type="predicted"/>
<dbReference type="InterPro" id="IPR003774">
    <property type="entry name" value="AlgH-like"/>
</dbReference>
<protein>
    <submittedName>
        <fullName evidence="2">Uncharacterized protein</fullName>
    </submittedName>
</protein>
<dbReference type="OrthoDB" id="272750at2759"/>
<evidence type="ECO:0000313" key="2">
    <source>
        <dbReference type="EMBL" id="TVU30716.1"/>
    </source>
</evidence>
<organism evidence="2 3">
    <name type="scientific">Eragrostis curvula</name>
    <name type="common">weeping love grass</name>
    <dbReference type="NCBI Taxonomy" id="38414"/>
    <lineage>
        <taxon>Eukaryota</taxon>
        <taxon>Viridiplantae</taxon>
        <taxon>Streptophyta</taxon>
        <taxon>Embryophyta</taxon>
        <taxon>Tracheophyta</taxon>
        <taxon>Spermatophyta</taxon>
        <taxon>Magnoliopsida</taxon>
        <taxon>Liliopsida</taxon>
        <taxon>Poales</taxon>
        <taxon>Poaceae</taxon>
        <taxon>PACMAD clade</taxon>
        <taxon>Chloridoideae</taxon>
        <taxon>Eragrostideae</taxon>
        <taxon>Eragrostidinae</taxon>
        <taxon>Eragrostis</taxon>
    </lineage>
</organism>
<reference evidence="2 3" key="1">
    <citation type="journal article" date="2019" name="Sci. Rep.">
        <title>A high-quality genome of Eragrostis curvula grass provides insights into Poaceae evolution and supports new strategies to enhance forage quality.</title>
        <authorList>
            <person name="Carballo J."/>
            <person name="Santos B.A.C.M."/>
            <person name="Zappacosta D."/>
            <person name="Garbus I."/>
            <person name="Selva J.P."/>
            <person name="Gallo C.A."/>
            <person name="Diaz A."/>
            <person name="Albertini E."/>
            <person name="Caccamo M."/>
            <person name="Echenique V."/>
        </authorList>
    </citation>
    <scope>NUCLEOTIDE SEQUENCE [LARGE SCALE GENOMIC DNA]</scope>
    <source>
        <strain evidence="3">cv. Victoria</strain>
        <tissue evidence="2">Leaf</tissue>
    </source>
</reference>
<evidence type="ECO:0000313" key="3">
    <source>
        <dbReference type="Proteomes" id="UP000324897"/>
    </source>
</evidence>
<dbReference type="PANTHER" id="PTHR31984:SF1">
    <property type="entry name" value="OS10G0330400 PROTEIN"/>
    <property type="match status" value="1"/>
</dbReference>
<dbReference type="Gramene" id="TVU30716">
    <property type="protein sequence ID" value="TVU30716"/>
    <property type="gene ID" value="EJB05_22351"/>
</dbReference>
<dbReference type="EMBL" id="RWGY01000011">
    <property type="protein sequence ID" value="TVU30716.1"/>
    <property type="molecule type" value="Genomic_DNA"/>
</dbReference>
<feature type="region of interest" description="Disordered" evidence="1">
    <location>
        <begin position="1"/>
        <end position="23"/>
    </location>
</feature>
<keyword evidence="3" id="KW-1185">Reference proteome</keyword>
<dbReference type="Gene3D" id="3.40.1740.10">
    <property type="entry name" value="VC0467-like"/>
    <property type="match status" value="1"/>
</dbReference>
<gene>
    <name evidence="2" type="ORF">EJB05_22351</name>
</gene>
<comment type="caution">
    <text evidence="2">The sequence shown here is derived from an EMBL/GenBank/DDBJ whole genome shotgun (WGS) entry which is preliminary data.</text>
</comment>